<evidence type="ECO:0000256" key="1">
    <source>
        <dbReference type="SAM" id="SignalP"/>
    </source>
</evidence>
<evidence type="ECO:0000313" key="3">
    <source>
        <dbReference type="Proteomes" id="UP000598820"/>
    </source>
</evidence>
<feature type="signal peptide" evidence="1">
    <location>
        <begin position="1"/>
        <end position="21"/>
    </location>
</feature>
<comment type="caution">
    <text evidence="2">The sequence shown here is derived from an EMBL/GenBank/DDBJ whole genome shotgun (WGS) entry which is preliminary data.</text>
</comment>
<evidence type="ECO:0008006" key="4">
    <source>
        <dbReference type="Google" id="ProtNLM"/>
    </source>
</evidence>
<dbReference type="Proteomes" id="UP000598820">
    <property type="component" value="Unassembled WGS sequence"/>
</dbReference>
<gene>
    <name evidence="2" type="ORF">IC229_29130</name>
</gene>
<name>A0A927AUN4_9BACT</name>
<keyword evidence="1" id="KW-0732">Signal</keyword>
<accession>A0A927AUN4</accession>
<evidence type="ECO:0000313" key="2">
    <source>
        <dbReference type="EMBL" id="MBD2704734.1"/>
    </source>
</evidence>
<reference evidence="2" key="1">
    <citation type="submission" date="2020-09" db="EMBL/GenBank/DDBJ databases">
        <authorList>
            <person name="Kim M.K."/>
        </authorList>
    </citation>
    <scope>NUCLEOTIDE SEQUENCE</scope>
    <source>
        <strain evidence="2">BT702</strain>
    </source>
</reference>
<feature type="chain" id="PRO_5037119184" description="Plasminogen-binding protein PgbA N-terminal domain-containing protein" evidence="1">
    <location>
        <begin position="22"/>
        <end position="236"/>
    </location>
</feature>
<dbReference type="AlphaFoldDB" id="A0A927AUN4"/>
<keyword evidence="3" id="KW-1185">Reference proteome</keyword>
<sequence length="236" mass="26578">MKTATSIVAFCLAVIPFFASSQNPEVIRVKGGLANAKAIPLADQYQYSQFREGKILYTSGQVATALCNYNVLVGEMQFINASHDTLALADEMLIRLIGIGEDVYVYHRRYGYLKVTSEHGKYKLAEKQGIKTVKSDKLGGYNQSTGVSSVVNYQFYSTGNGSVRPLETKGDVLLFKEKVYYFIDQNNLPHRAIKAGLLTIFRKNRADVTTYLDKENVDFRREENLKKLLNYCSELP</sequence>
<organism evidence="2 3">
    <name type="scientific">Spirosoma profusum</name>
    <dbReference type="NCBI Taxonomy" id="2771354"/>
    <lineage>
        <taxon>Bacteria</taxon>
        <taxon>Pseudomonadati</taxon>
        <taxon>Bacteroidota</taxon>
        <taxon>Cytophagia</taxon>
        <taxon>Cytophagales</taxon>
        <taxon>Cytophagaceae</taxon>
        <taxon>Spirosoma</taxon>
    </lineage>
</organism>
<dbReference type="EMBL" id="JACWZY010000036">
    <property type="protein sequence ID" value="MBD2704734.1"/>
    <property type="molecule type" value="Genomic_DNA"/>
</dbReference>
<proteinExistence type="predicted"/>
<dbReference type="RefSeq" id="WP_190891562.1">
    <property type="nucleotide sequence ID" value="NZ_JACWZY010000036.1"/>
</dbReference>
<protein>
    <recommendedName>
        <fullName evidence="4">Plasminogen-binding protein PgbA N-terminal domain-containing protein</fullName>
    </recommendedName>
</protein>